<keyword evidence="2" id="KW-0949">S-adenosyl-L-methionine</keyword>
<name>A0A1V6M001_9BACT</name>
<dbReference type="EMBL" id="MJUW02000077">
    <property type="protein sequence ID" value="OQD45710.1"/>
    <property type="molecule type" value="Genomic_DNA"/>
</dbReference>
<comment type="caution">
    <text evidence="10">The sequence shown here is derived from an EMBL/GenBank/DDBJ whole genome shotgun (WGS) entry which is preliminary data.</text>
</comment>
<dbReference type="EC" id="2.1.1.137" evidence="4"/>
<evidence type="ECO:0000256" key="1">
    <source>
        <dbReference type="ARBA" id="ARBA00022679"/>
    </source>
</evidence>
<evidence type="ECO:0000313" key="11">
    <source>
        <dbReference type="Proteomes" id="UP000242219"/>
    </source>
</evidence>
<dbReference type="PANTHER" id="PTHR43675:SF8">
    <property type="entry name" value="ARSENITE METHYLTRANSFERASE"/>
    <property type="match status" value="1"/>
</dbReference>
<gene>
    <name evidence="10" type="ORF">BIY37_07040</name>
</gene>
<evidence type="ECO:0000256" key="7">
    <source>
        <dbReference type="ARBA" id="ARBA00047943"/>
    </source>
</evidence>
<keyword evidence="1" id="KW-0808">Transferase</keyword>
<comment type="similarity">
    <text evidence="3">Belongs to the methyltransferase superfamily. Arsenite methyltransferase family.</text>
</comment>
<organism evidence="10 11">
    <name type="scientific">Candidatus Brocadia sapporoensis</name>
    <dbReference type="NCBI Taxonomy" id="392547"/>
    <lineage>
        <taxon>Bacteria</taxon>
        <taxon>Pseudomonadati</taxon>
        <taxon>Planctomycetota</taxon>
        <taxon>Candidatus Brocadiia</taxon>
        <taxon>Candidatus Brocadiales</taxon>
        <taxon>Candidatus Brocadiaceae</taxon>
        <taxon>Candidatus Brocadia</taxon>
    </lineage>
</organism>
<evidence type="ECO:0000256" key="4">
    <source>
        <dbReference type="ARBA" id="ARBA00034521"/>
    </source>
</evidence>
<keyword evidence="11" id="KW-1185">Reference proteome</keyword>
<comment type="catalytic activity">
    <reaction evidence="8">
        <text>arsenic triglutathione + 3 [thioredoxin]-dithiol + 3 S-adenosyl-L-methionine = trimethylarsine + 3 [thioredoxin]-disulfide + 3 glutathione + 3 S-adenosyl-L-homocysteine + 3 H(+)</text>
        <dbReference type="Rhea" id="RHEA:69432"/>
        <dbReference type="Rhea" id="RHEA-COMP:10698"/>
        <dbReference type="Rhea" id="RHEA-COMP:10700"/>
        <dbReference type="ChEBI" id="CHEBI:15378"/>
        <dbReference type="ChEBI" id="CHEBI:27130"/>
        <dbReference type="ChEBI" id="CHEBI:29950"/>
        <dbReference type="ChEBI" id="CHEBI:50058"/>
        <dbReference type="ChEBI" id="CHEBI:57856"/>
        <dbReference type="ChEBI" id="CHEBI:57925"/>
        <dbReference type="ChEBI" id="CHEBI:59789"/>
        <dbReference type="ChEBI" id="CHEBI:183640"/>
        <dbReference type="EC" id="2.1.1.137"/>
    </reaction>
</comment>
<evidence type="ECO:0000256" key="8">
    <source>
        <dbReference type="ARBA" id="ARBA00048428"/>
    </source>
</evidence>
<accession>A0A1V6M001</accession>
<evidence type="ECO:0000256" key="5">
    <source>
        <dbReference type="ARBA" id="ARBA00034545"/>
    </source>
</evidence>
<evidence type="ECO:0000256" key="3">
    <source>
        <dbReference type="ARBA" id="ARBA00034487"/>
    </source>
</evidence>
<sequence>MKKTFYIFTFVFLQICLFSIPVYAEKSEKEIFFDNAANNWEKSSTNAKELSQISEVIDYFGLKEGETVLDAGCGTGRLIPFLYTNVGKNGYVYGIDFSQEMLRIAKQKYHNENISFIKADIAQIPLSSESIDRIICFCTFPHIDNKMVALSEFHRLLKPSGILVICNLLGSKELNDLHKKIGGAVANDTSPCAEEMKRLFLESNFIPLELQDFQTSYLMTASKPHY</sequence>
<dbReference type="CDD" id="cd02440">
    <property type="entry name" value="AdoMet_MTases"/>
    <property type="match status" value="1"/>
</dbReference>
<protein>
    <recommendedName>
        <fullName evidence="5">Arsenite methyltransferase</fullName>
        <ecNumber evidence="4">2.1.1.137</ecNumber>
    </recommendedName>
</protein>
<dbReference type="GO" id="GO:0030791">
    <property type="term" value="F:arsenite methyltransferase activity"/>
    <property type="evidence" value="ECO:0007669"/>
    <property type="project" value="UniProtKB-EC"/>
</dbReference>
<dbReference type="Gene3D" id="3.40.50.150">
    <property type="entry name" value="Vaccinia Virus protein VP39"/>
    <property type="match status" value="1"/>
</dbReference>
<dbReference type="InterPro" id="IPR026669">
    <property type="entry name" value="Arsenite_MeTrfase-like"/>
</dbReference>
<comment type="catalytic activity">
    <reaction evidence="7">
        <text>arsenic triglutathione + 2 [thioredoxin]-dithiol + 2 S-adenosyl-L-methionine + H2O = dimethylarsinous acid + 2 [thioredoxin]-disulfide + 3 glutathione + 2 S-adenosyl-L-homocysteine + 2 H(+)</text>
        <dbReference type="Rhea" id="RHEA:69464"/>
        <dbReference type="Rhea" id="RHEA-COMP:10698"/>
        <dbReference type="Rhea" id="RHEA-COMP:10700"/>
        <dbReference type="ChEBI" id="CHEBI:15377"/>
        <dbReference type="ChEBI" id="CHEBI:15378"/>
        <dbReference type="ChEBI" id="CHEBI:23808"/>
        <dbReference type="ChEBI" id="CHEBI:29950"/>
        <dbReference type="ChEBI" id="CHEBI:50058"/>
        <dbReference type="ChEBI" id="CHEBI:57856"/>
        <dbReference type="ChEBI" id="CHEBI:57925"/>
        <dbReference type="ChEBI" id="CHEBI:59789"/>
        <dbReference type="ChEBI" id="CHEBI:183640"/>
        <dbReference type="EC" id="2.1.1.137"/>
    </reaction>
</comment>
<proteinExistence type="inferred from homology"/>
<evidence type="ECO:0000259" key="9">
    <source>
        <dbReference type="Pfam" id="PF13847"/>
    </source>
</evidence>
<dbReference type="AlphaFoldDB" id="A0A1V6M001"/>
<evidence type="ECO:0000256" key="6">
    <source>
        <dbReference type="ARBA" id="ARBA00047941"/>
    </source>
</evidence>
<dbReference type="InterPro" id="IPR029063">
    <property type="entry name" value="SAM-dependent_MTases_sf"/>
</dbReference>
<feature type="domain" description="Methyltransferase" evidence="9">
    <location>
        <begin position="63"/>
        <end position="169"/>
    </location>
</feature>
<dbReference type="Pfam" id="PF13847">
    <property type="entry name" value="Methyltransf_31"/>
    <property type="match status" value="1"/>
</dbReference>
<comment type="catalytic activity">
    <reaction evidence="6">
        <text>arsenic triglutathione + [thioredoxin]-dithiol + S-adenosyl-L-methionine + 2 H2O = methylarsonous acid + [thioredoxin]-disulfide + 3 glutathione + S-adenosyl-L-homocysteine + H(+)</text>
        <dbReference type="Rhea" id="RHEA:69460"/>
        <dbReference type="Rhea" id="RHEA-COMP:10698"/>
        <dbReference type="Rhea" id="RHEA-COMP:10700"/>
        <dbReference type="ChEBI" id="CHEBI:15377"/>
        <dbReference type="ChEBI" id="CHEBI:15378"/>
        <dbReference type="ChEBI" id="CHEBI:17826"/>
        <dbReference type="ChEBI" id="CHEBI:29950"/>
        <dbReference type="ChEBI" id="CHEBI:50058"/>
        <dbReference type="ChEBI" id="CHEBI:57856"/>
        <dbReference type="ChEBI" id="CHEBI:57925"/>
        <dbReference type="ChEBI" id="CHEBI:59789"/>
        <dbReference type="ChEBI" id="CHEBI:183640"/>
        <dbReference type="EC" id="2.1.1.137"/>
    </reaction>
</comment>
<dbReference type="PANTHER" id="PTHR43675">
    <property type="entry name" value="ARSENITE METHYLTRANSFERASE"/>
    <property type="match status" value="1"/>
</dbReference>
<evidence type="ECO:0000256" key="2">
    <source>
        <dbReference type="ARBA" id="ARBA00022691"/>
    </source>
</evidence>
<reference evidence="10 11" key="1">
    <citation type="journal article" date="2016" name="Genome Announc.">
        <title>Draft Genome Sequence of the Anaerobic Ammonium-Oxidizing Bacterium 'Candidatus Brocadia sp. 40'.</title>
        <authorList>
            <person name="Ali M."/>
            <person name="Haroon M.F."/>
            <person name="Narita Y."/>
            <person name="Zhang L."/>
            <person name="Rangel Shaw D."/>
            <person name="Okabe S."/>
            <person name="Saikaly P.E."/>
        </authorList>
    </citation>
    <scope>NUCLEOTIDE SEQUENCE [LARGE SCALE GENOMIC DNA]</scope>
    <source>
        <strain evidence="10 11">40</strain>
    </source>
</reference>
<dbReference type="InterPro" id="IPR025714">
    <property type="entry name" value="Methyltranfer_dom"/>
</dbReference>
<evidence type="ECO:0000313" key="10">
    <source>
        <dbReference type="EMBL" id="OQD45710.1"/>
    </source>
</evidence>
<dbReference type="RefSeq" id="WP_070067114.1">
    <property type="nucleotide sequence ID" value="NZ_MJUW02000077.1"/>
</dbReference>
<dbReference type="SUPFAM" id="SSF53335">
    <property type="entry name" value="S-adenosyl-L-methionine-dependent methyltransferases"/>
    <property type="match status" value="1"/>
</dbReference>
<dbReference type="Proteomes" id="UP000242219">
    <property type="component" value="Unassembled WGS sequence"/>
</dbReference>